<dbReference type="PROSITE" id="PS51257">
    <property type="entry name" value="PROKAR_LIPOPROTEIN"/>
    <property type="match status" value="1"/>
</dbReference>
<evidence type="ECO:0000313" key="3">
    <source>
        <dbReference type="Proteomes" id="UP001497416"/>
    </source>
</evidence>
<dbReference type="InterPro" id="IPR036737">
    <property type="entry name" value="OmpA-like_sf"/>
</dbReference>
<feature type="compositionally biased region" description="Basic and acidic residues" evidence="1">
    <location>
        <begin position="158"/>
        <end position="174"/>
    </location>
</feature>
<reference evidence="2 3" key="1">
    <citation type="submission" date="2024-05" db="EMBL/GenBank/DDBJ databases">
        <authorList>
            <person name="Duchaud E."/>
        </authorList>
    </citation>
    <scope>NUCLEOTIDE SEQUENCE [LARGE SCALE GENOMIC DNA]</scope>
    <source>
        <strain evidence="2">Ena-SAMPLE-TAB-13-05-2024-13:56:06:370-140302</strain>
    </source>
</reference>
<dbReference type="Gene3D" id="3.30.1330.60">
    <property type="entry name" value="OmpA-like domain"/>
    <property type="match status" value="1"/>
</dbReference>
<dbReference type="RefSeq" id="WP_348712479.1">
    <property type="nucleotide sequence ID" value="NZ_CAXIXY010000005.1"/>
</dbReference>
<dbReference type="EMBL" id="CAXIXY010000005">
    <property type="protein sequence ID" value="CAL2088215.1"/>
    <property type="molecule type" value="Genomic_DNA"/>
</dbReference>
<dbReference type="SUPFAM" id="SSF103088">
    <property type="entry name" value="OmpA-like"/>
    <property type="match status" value="1"/>
</dbReference>
<sequence>MKKLFALLILTIISACGRMKNNCVNANKIEKKSTEYLISKSDSIYAIRESEWEQKAELEKQGIISEINFESNIYFNQNCFTTEKLEFAYCAIGAMLKNENLRIRIVGNLDKLELKNNPELSLKRAEFVQMIMIKNGIKKNRIEILDVKNDRPNAPLNEKGRKENRRTDFEIINE</sequence>
<dbReference type="Proteomes" id="UP001497416">
    <property type="component" value="Unassembled WGS sequence"/>
</dbReference>
<gene>
    <name evidence="2" type="ORF">T190607A01A_30094</name>
</gene>
<evidence type="ECO:0008006" key="4">
    <source>
        <dbReference type="Google" id="ProtNLM"/>
    </source>
</evidence>
<evidence type="ECO:0000313" key="2">
    <source>
        <dbReference type="EMBL" id="CAL2088215.1"/>
    </source>
</evidence>
<protein>
    <recommendedName>
        <fullName evidence="4">OmpA family protein</fullName>
    </recommendedName>
</protein>
<feature type="region of interest" description="Disordered" evidence="1">
    <location>
        <begin position="153"/>
        <end position="174"/>
    </location>
</feature>
<organism evidence="2 3">
    <name type="scientific">Tenacibaculum platacis</name>
    <dbReference type="NCBI Taxonomy" id="3137852"/>
    <lineage>
        <taxon>Bacteria</taxon>
        <taxon>Pseudomonadati</taxon>
        <taxon>Bacteroidota</taxon>
        <taxon>Flavobacteriia</taxon>
        <taxon>Flavobacteriales</taxon>
        <taxon>Flavobacteriaceae</taxon>
        <taxon>Tenacibaculum</taxon>
    </lineage>
</organism>
<name>A0ABM9P2A7_9FLAO</name>
<evidence type="ECO:0000256" key="1">
    <source>
        <dbReference type="SAM" id="MobiDB-lite"/>
    </source>
</evidence>
<comment type="caution">
    <text evidence="2">The sequence shown here is derived from an EMBL/GenBank/DDBJ whole genome shotgun (WGS) entry which is preliminary data.</text>
</comment>
<keyword evidence="3" id="KW-1185">Reference proteome</keyword>
<proteinExistence type="predicted"/>
<accession>A0ABM9P2A7</accession>